<dbReference type="GO" id="GO:0008270">
    <property type="term" value="F:zinc ion binding"/>
    <property type="evidence" value="ECO:0007669"/>
    <property type="project" value="UniProtKB-UniRule"/>
</dbReference>
<keyword evidence="5 12" id="KW-0378">Hydrolase</keyword>
<organism evidence="15 16">
    <name type="scientific">Heliophilum fasciatum</name>
    <dbReference type="NCBI Taxonomy" id="35700"/>
    <lineage>
        <taxon>Bacteria</taxon>
        <taxon>Bacillati</taxon>
        <taxon>Bacillota</taxon>
        <taxon>Clostridia</taxon>
        <taxon>Eubacteriales</taxon>
        <taxon>Heliobacteriaceae</taxon>
        <taxon>Heliophilum</taxon>
    </lineage>
</organism>
<dbReference type="Proteomes" id="UP000294813">
    <property type="component" value="Unassembled WGS sequence"/>
</dbReference>
<dbReference type="Pfam" id="PF18319">
    <property type="entry name" value="Zn_ribbon_PriA"/>
    <property type="match status" value="1"/>
</dbReference>
<dbReference type="GO" id="GO:0043138">
    <property type="term" value="F:3'-5' DNA helicase activity"/>
    <property type="evidence" value="ECO:0007669"/>
    <property type="project" value="UniProtKB-EC"/>
</dbReference>
<dbReference type="GO" id="GO:0003677">
    <property type="term" value="F:DNA binding"/>
    <property type="evidence" value="ECO:0007669"/>
    <property type="project" value="UniProtKB-UniRule"/>
</dbReference>
<comment type="catalytic activity">
    <reaction evidence="12">
        <text>Couples ATP hydrolysis with the unwinding of duplex DNA by translocating in the 3'-5' direction.</text>
        <dbReference type="EC" id="5.6.2.4"/>
    </reaction>
</comment>
<dbReference type="GO" id="GO:0006270">
    <property type="term" value="P:DNA replication initiation"/>
    <property type="evidence" value="ECO:0007669"/>
    <property type="project" value="TreeGrafter"/>
</dbReference>
<comment type="similarity">
    <text evidence="12">Belongs to the helicase family. PriA subfamily.</text>
</comment>
<dbReference type="InterPro" id="IPR040498">
    <property type="entry name" value="PriA_CRR"/>
</dbReference>
<comment type="catalytic activity">
    <reaction evidence="11 12">
        <text>ATP + H2O = ADP + phosphate + H(+)</text>
        <dbReference type="Rhea" id="RHEA:13065"/>
        <dbReference type="ChEBI" id="CHEBI:15377"/>
        <dbReference type="ChEBI" id="CHEBI:15378"/>
        <dbReference type="ChEBI" id="CHEBI:30616"/>
        <dbReference type="ChEBI" id="CHEBI:43474"/>
        <dbReference type="ChEBI" id="CHEBI:456216"/>
        <dbReference type="EC" id="5.6.2.4"/>
    </reaction>
</comment>
<dbReference type="SMART" id="SM00490">
    <property type="entry name" value="HELICc"/>
    <property type="match status" value="1"/>
</dbReference>
<evidence type="ECO:0000256" key="10">
    <source>
        <dbReference type="ARBA" id="ARBA00023235"/>
    </source>
</evidence>
<dbReference type="Pfam" id="PF00271">
    <property type="entry name" value="Helicase_C"/>
    <property type="match status" value="1"/>
</dbReference>
<dbReference type="InterPro" id="IPR041222">
    <property type="entry name" value="PriA_3primeBD"/>
</dbReference>
<dbReference type="PROSITE" id="PS51194">
    <property type="entry name" value="HELICASE_CTER"/>
    <property type="match status" value="1"/>
</dbReference>
<dbReference type="Pfam" id="PF00270">
    <property type="entry name" value="DEAD"/>
    <property type="match status" value="1"/>
</dbReference>
<keyword evidence="6 12" id="KW-0347">Helicase</keyword>
<feature type="binding site" evidence="12">
    <location>
        <position position="492"/>
    </location>
    <ligand>
        <name>Zn(2+)</name>
        <dbReference type="ChEBI" id="CHEBI:29105"/>
        <label>1</label>
    </ligand>
</feature>
<dbReference type="GO" id="GO:0006269">
    <property type="term" value="P:DNA replication, synthesis of primer"/>
    <property type="evidence" value="ECO:0007669"/>
    <property type="project" value="UniProtKB-KW"/>
</dbReference>
<dbReference type="CDD" id="cd18804">
    <property type="entry name" value="SF2_C_priA"/>
    <property type="match status" value="1"/>
</dbReference>
<dbReference type="HAMAP" id="MF_00983">
    <property type="entry name" value="PriA"/>
    <property type="match status" value="1"/>
</dbReference>
<dbReference type="GO" id="GO:0006302">
    <property type="term" value="P:double-strand break repair"/>
    <property type="evidence" value="ECO:0007669"/>
    <property type="project" value="InterPro"/>
</dbReference>
<feature type="domain" description="Helicase C-terminal" evidence="14">
    <location>
        <begin position="484"/>
        <end position="637"/>
    </location>
</feature>
<dbReference type="InterPro" id="IPR042115">
    <property type="entry name" value="PriA_3primeBD_sf"/>
</dbReference>
<evidence type="ECO:0000256" key="12">
    <source>
        <dbReference type="HAMAP-Rule" id="MF_00983"/>
    </source>
</evidence>
<keyword evidence="7 12" id="KW-0862">Zinc</keyword>
<keyword evidence="3 12" id="KW-0479">Metal-binding</keyword>
<dbReference type="InterPro" id="IPR027417">
    <property type="entry name" value="P-loop_NTPase"/>
</dbReference>
<evidence type="ECO:0000259" key="13">
    <source>
        <dbReference type="PROSITE" id="PS51192"/>
    </source>
</evidence>
<feature type="binding site" evidence="12">
    <location>
        <position position="461"/>
    </location>
    <ligand>
        <name>Zn(2+)</name>
        <dbReference type="ChEBI" id="CHEBI:29105"/>
        <label>2</label>
    </ligand>
</feature>
<feature type="binding site" evidence="12">
    <location>
        <position position="476"/>
    </location>
    <ligand>
        <name>Zn(2+)</name>
        <dbReference type="ChEBI" id="CHEBI:29105"/>
        <label>2</label>
    </ligand>
</feature>
<evidence type="ECO:0000256" key="11">
    <source>
        <dbReference type="ARBA" id="ARBA00048988"/>
    </source>
</evidence>
<keyword evidence="4 12" id="KW-0547">Nucleotide-binding</keyword>
<evidence type="ECO:0000256" key="2">
    <source>
        <dbReference type="ARBA" id="ARBA00022705"/>
    </source>
</evidence>
<dbReference type="InterPro" id="IPR005259">
    <property type="entry name" value="PriA"/>
</dbReference>
<keyword evidence="10 12" id="KW-0413">Isomerase</keyword>
<dbReference type="Gene3D" id="3.40.50.300">
    <property type="entry name" value="P-loop containing nucleotide triphosphate hydrolases"/>
    <property type="match status" value="2"/>
</dbReference>
<feature type="domain" description="Helicase ATP-binding" evidence="13">
    <location>
        <begin position="220"/>
        <end position="387"/>
    </location>
</feature>
<dbReference type="EC" id="5.6.2.4" evidence="12"/>
<evidence type="ECO:0000259" key="14">
    <source>
        <dbReference type="PROSITE" id="PS51194"/>
    </source>
</evidence>
<name>A0A4R2SAB1_9FIRM</name>
<dbReference type="EMBL" id="SLXT01000004">
    <property type="protein sequence ID" value="TCP68155.1"/>
    <property type="molecule type" value="Genomic_DNA"/>
</dbReference>
<dbReference type="InterPro" id="IPR041236">
    <property type="entry name" value="PriA_C"/>
</dbReference>
<feature type="binding site" evidence="12">
    <location>
        <position position="489"/>
    </location>
    <ligand>
        <name>Zn(2+)</name>
        <dbReference type="ChEBI" id="CHEBI:29105"/>
        <label>1</label>
    </ligand>
</feature>
<comment type="cofactor">
    <cofactor evidence="12">
        <name>Zn(2+)</name>
        <dbReference type="ChEBI" id="CHEBI:29105"/>
    </cofactor>
    <text evidence="12">Binds 2 zinc ions per subunit.</text>
</comment>
<proteinExistence type="inferred from homology"/>
<dbReference type="InterPro" id="IPR011545">
    <property type="entry name" value="DEAD/DEAH_box_helicase_dom"/>
</dbReference>
<dbReference type="PANTHER" id="PTHR30580:SF0">
    <property type="entry name" value="PRIMOSOMAL PROTEIN N"/>
    <property type="match status" value="1"/>
</dbReference>
<dbReference type="Pfam" id="PF17764">
    <property type="entry name" value="PriA_3primeBD"/>
    <property type="match status" value="1"/>
</dbReference>
<feature type="binding site" evidence="12">
    <location>
        <position position="479"/>
    </location>
    <ligand>
        <name>Zn(2+)</name>
        <dbReference type="ChEBI" id="CHEBI:29105"/>
        <label>2</label>
    </ligand>
</feature>
<sequence length="760" mass="85691">MPETSQERYVQVLIDQPLPELDRLFHYRVPDGWDVPLGQQVWVPFNRKLIAGWVWALDDRPPENVSTVQFLAAVDRHVRVPDDVRQLVDWMAHRYQCTRTEALHPCLPPGPRQRPSRWVMLQGTMTTEERASWGGIDPDAAAIIARLSRAAHRQMRLTTLLQPDRQAQTAAIERLIRAGWVKLEWQLPRERPPIEHKTGQREQTPSPWPPLTAEQARICEHLATASGPVLLHGVTGSGKTEVYLHSAREVLARGQRVLYLVPEIGLTPQAGARWTERFADYSVLLLHSGLKDRERHGAWHRIASGQVDVVIGARSALLAPIDRLGLIVVDEEHEPSYIQDQDPKYDAREVALFRAHQQGALVIMGSATPSLEAYWQAGMGRLQLLTMRERVTGAALPPVTMVDMRAELAAGRRGVLSQQLREAIDQRLQRGEQSLLYLNRRGFSTFVLCRECGEVLTCPHCAVSLVYHRAAQVLRCHYCQHRQAVPKQCPHCHSEAIRYFGTGTQRIETELLQHFPSARVLRMDRDTADSHGVEQVLNQFARREGDILVGTQMIAKGLDFPAVTLVGVLAADLSLHVPEFRAAERTMQLLTQVAGRAGRSKQPGEVIMQTYCPEHYCLQAVENHDYVGFYRREISIRQHLGYPPFSYLARVLFTGLVEAEVAMAAETWAERLRDQAKSIGPLEVWGPAVDGIAKLEDRHRRVLTVRWQGIDAEPLRAALQATNQAYRRLRGRPAAVTVSVAIDSAAEPRVYPPLDKAFQS</sequence>
<evidence type="ECO:0000256" key="9">
    <source>
        <dbReference type="ARBA" id="ARBA00023125"/>
    </source>
</evidence>
<feature type="binding site" evidence="12">
    <location>
        <position position="458"/>
    </location>
    <ligand>
        <name>Zn(2+)</name>
        <dbReference type="ChEBI" id="CHEBI:29105"/>
        <label>2</label>
    </ligand>
</feature>
<reference evidence="15 16" key="1">
    <citation type="submission" date="2019-03" db="EMBL/GenBank/DDBJ databases">
        <title>Genomic Encyclopedia of Type Strains, Phase IV (KMG-IV): sequencing the most valuable type-strain genomes for metagenomic binning, comparative biology and taxonomic classification.</title>
        <authorList>
            <person name="Goeker M."/>
        </authorList>
    </citation>
    <scope>NUCLEOTIDE SEQUENCE [LARGE SCALE GENOMIC DNA]</scope>
    <source>
        <strain evidence="15 16">DSM 11170</strain>
    </source>
</reference>
<dbReference type="AlphaFoldDB" id="A0A4R2SAB1"/>
<feature type="binding site" evidence="12">
    <location>
        <position position="452"/>
    </location>
    <ligand>
        <name>Zn(2+)</name>
        <dbReference type="ChEBI" id="CHEBI:29105"/>
        <label>1</label>
    </ligand>
</feature>
<dbReference type="RefSeq" id="WP_165876278.1">
    <property type="nucleotide sequence ID" value="NZ_JAOQNU010000004.1"/>
</dbReference>
<keyword evidence="8 12" id="KW-0067">ATP-binding</keyword>
<evidence type="ECO:0000256" key="1">
    <source>
        <dbReference type="ARBA" id="ARBA00022515"/>
    </source>
</evidence>
<dbReference type="PROSITE" id="PS51192">
    <property type="entry name" value="HELICASE_ATP_BIND_1"/>
    <property type="match status" value="1"/>
</dbReference>
<keyword evidence="2 12" id="KW-0235">DNA replication</keyword>
<dbReference type="GO" id="GO:0006310">
    <property type="term" value="P:DNA recombination"/>
    <property type="evidence" value="ECO:0007669"/>
    <property type="project" value="InterPro"/>
</dbReference>
<dbReference type="GO" id="GO:0005524">
    <property type="term" value="F:ATP binding"/>
    <property type="evidence" value="ECO:0007669"/>
    <property type="project" value="UniProtKB-UniRule"/>
</dbReference>
<protein>
    <recommendedName>
        <fullName evidence="12">Replication restart protein PriA</fullName>
    </recommendedName>
    <alternativeName>
        <fullName evidence="12">ATP-dependent DNA helicase PriA</fullName>
        <ecNumber evidence="12">5.6.2.4</ecNumber>
    </alternativeName>
    <alternativeName>
        <fullName evidence="12">DNA 3'-5' helicase PriA</fullName>
    </alternativeName>
</protein>
<dbReference type="InterPro" id="IPR001650">
    <property type="entry name" value="Helicase_C-like"/>
</dbReference>
<keyword evidence="16" id="KW-1185">Reference proteome</keyword>
<dbReference type="InterPro" id="IPR014001">
    <property type="entry name" value="Helicase_ATP-bd"/>
</dbReference>
<evidence type="ECO:0000313" key="15">
    <source>
        <dbReference type="EMBL" id="TCP68155.1"/>
    </source>
</evidence>
<dbReference type="CDD" id="cd17929">
    <property type="entry name" value="DEXHc_priA"/>
    <property type="match status" value="1"/>
</dbReference>
<comment type="subunit">
    <text evidence="12">Component of the replication restart primosome.</text>
</comment>
<evidence type="ECO:0000256" key="5">
    <source>
        <dbReference type="ARBA" id="ARBA00022801"/>
    </source>
</evidence>
<evidence type="ECO:0000256" key="6">
    <source>
        <dbReference type="ARBA" id="ARBA00022806"/>
    </source>
</evidence>
<feature type="binding site" evidence="12">
    <location>
        <position position="449"/>
    </location>
    <ligand>
        <name>Zn(2+)</name>
        <dbReference type="ChEBI" id="CHEBI:29105"/>
        <label>1</label>
    </ligand>
</feature>
<keyword evidence="9 12" id="KW-0238">DNA-binding</keyword>
<comment type="function">
    <text evidence="12">Initiates the restart of stalled replication forks, which reloads the replicative helicase on sites other than the origin of replication. Recognizes and binds to abandoned replication forks and remodels them to uncover a helicase loading site. Promotes assembly of the primosome at these replication forks.</text>
</comment>
<evidence type="ECO:0000256" key="3">
    <source>
        <dbReference type="ARBA" id="ARBA00022723"/>
    </source>
</evidence>
<dbReference type="Pfam" id="PF18074">
    <property type="entry name" value="PriA_C"/>
    <property type="match status" value="1"/>
</dbReference>
<dbReference type="Gene3D" id="3.40.1440.60">
    <property type="entry name" value="PriA, 3(prime) DNA-binding domain"/>
    <property type="match status" value="1"/>
</dbReference>
<dbReference type="PANTHER" id="PTHR30580">
    <property type="entry name" value="PRIMOSOMAL PROTEIN N"/>
    <property type="match status" value="1"/>
</dbReference>
<evidence type="ECO:0000313" key="16">
    <source>
        <dbReference type="Proteomes" id="UP000294813"/>
    </source>
</evidence>
<keyword evidence="1 12" id="KW-0639">Primosome</keyword>
<comment type="caution">
    <text evidence="15">The sequence shown here is derived from an EMBL/GenBank/DDBJ whole genome shotgun (WGS) entry which is preliminary data.</text>
</comment>
<evidence type="ECO:0000256" key="7">
    <source>
        <dbReference type="ARBA" id="ARBA00022833"/>
    </source>
</evidence>
<dbReference type="SUPFAM" id="SSF52540">
    <property type="entry name" value="P-loop containing nucleoside triphosphate hydrolases"/>
    <property type="match status" value="1"/>
</dbReference>
<accession>A0A4R2SAB1</accession>
<gene>
    <name evidence="12" type="primary">priA</name>
    <name evidence="15" type="ORF">EDD73_10457</name>
</gene>
<dbReference type="GO" id="GO:0016887">
    <property type="term" value="F:ATP hydrolysis activity"/>
    <property type="evidence" value="ECO:0007669"/>
    <property type="project" value="RHEA"/>
</dbReference>
<dbReference type="GO" id="GO:1990077">
    <property type="term" value="C:primosome complex"/>
    <property type="evidence" value="ECO:0007669"/>
    <property type="project" value="UniProtKB-UniRule"/>
</dbReference>
<evidence type="ECO:0000256" key="8">
    <source>
        <dbReference type="ARBA" id="ARBA00022840"/>
    </source>
</evidence>
<dbReference type="NCBIfam" id="TIGR00595">
    <property type="entry name" value="priA"/>
    <property type="match status" value="1"/>
</dbReference>
<dbReference type="SMART" id="SM00487">
    <property type="entry name" value="DEXDc"/>
    <property type="match status" value="1"/>
</dbReference>
<evidence type="ECO:0000256" key="4">
    <source>
        <dbReference type="ARBA" id="ARBA00022741"/>
    </source>
</evidence>
<dbReference type="FunFam" id="3.40.50.300:FF:000489">
    <property type="entry name" value="Primosome assembly protein PriA"/>
    <property type="match status" value="1"/>
</dbReference>